<protein>
    <recommendedName>
        <fullName evidence="2">ABM domain-containing protein</fullName>
    </recommendedName>
</protein>
<name>A0A382FVF5_9ZZZZ</name>
<organism evidence="1">
    <name type="scientific">marine metagenome</name>
    <dbReference type="NCBI Taxonomy" id="408172"/>
    <lineage>
        <taxon>unclassified sequences</taxon>
        <taxon>metagenomes</taxon>
        <taxon>ecological metagenomes</taxon>
    </lineage>
</organism>
<reference evidence="1" key="1">
    <citation type="submission" date="2018-05" db="EMBL/GenBank/DDBJ databases">
        <authorList>
            <person name="Lanie J.A."/>
            <person name="Ng W.-L."/>
            <person name="Kazmierczak K.M."/>
            <person name="Andrzejewski T.M."/>
            <person name="Davidsen T.M."/>
            <person name="Wayne K.J."/>
            <person name="Tettelin H."/>
            <person name="Glass J.I."/>
            <person name="Rusch D."/>
            <person name="Podicherti R."/>
            <person name="Tsui H.-C.T."/>
            <person name="Winkler M.E."/>
        </authorList>
    </citation>
    <scope>NUCLEOTIDE SEQUENCE</scope>
</reference>
<dbReference type="AlphaFoldDB" id="A0A382FVF5"/>
<gene>
    <name evidence="1" type="ORF">METZ01_LOCUS219940</name>
</gene>
<accession>A0A382FVF5</accession>
<evidence type="ECO:0008006" key="2">
    <source>
        <dbReference type="Google" id="ProtNLM"/>
    </source>
</evidence>
<sequence>MPVLAMAIPVPLGKTTALEQHIAEAVEHEEFEETLKGFGIMHESWHIQETPQGDLLILVFQSDDPASMLQEFAQSEKPLPVLQKQFIKEALGVDLSQPPPGPLPRTIFEWP</sequence>
<proteinExistence type="predicted"/>
<evidence type="ECO:0000313" key="1">
    <source>
        <dbReference type="EMBL" id="SVB67086.1"/>
    </source>
</evidence>
<dbReference type="EMBL" id="UINC01052124">
    <property type="protein sequence ID" value="SVB67086.1"/>
    <property type="molecule type" value="Genomic_DNA"/>
</dbReference>